<protein>
    <submittedName>
        <fullName evidence="2">DUF6255 family natural product biosynthesis protein</fullName>
    </submittedName>
</protein>
<keyword evidence="3" id="KW-1185">Reference proteome</keyword>
<evidence type="ECO:0000256" key="1">
    <source>
        <dbReference type="SAM" id="MobiDB-lite"/>
    </source>
</evidence>
<comment type="caution">
    <text evidence="2">The sequence shown here is derived from an EMBL/GenBank/DDBJ whole genome shotgun (WGS) entry which is preliminary data.</text>
</comment>
<dbReference type="Pfam" id="PF19768">
    <property type="entry name" value="DUF6255"/>
    <property type="match status" value="1"/>
</dbReference>
<feature type="region of interest" description="Disordered" evidence="1">
    <location>
        <begin position="1"/>
        <end position="24"/>
    </location>
</feature>
<accession>A0ABW7T2I5</accession>
<dbReference type="InterPro" id="IPR046222">
    <property type="entry name" value="DUF6255"/>
</dbReference>
<feature type="compositionally biased region" description="Low complexity" evidence="1">
    <location>
        <begin position="1"/>
        <end position="18"/>
    </location>
</feature>
<gene>
    <name evidence="2" type="ORF">ACH4TF_14735</name>
</gene>
<proteinExistence type="predicted"/>
<evidence type="ECO:0000313" key="2">
    <source>
        <dbReference type="EMBL" id="MFI0911706.1"/>
    </source>
</evidence>
<dbReference type="RefSeq" id="WP_397613013.1">
    <property type="nucleotide sequence ID" value="NZ_JBIRRB010000004.1"/>
</dbReference>
<name>A0ABW7T2I5_9ACTN</name>
<dbReference type="EMBL" id="JBIRRB010000004">
    <property type="protein sequence ID" value="MFI0911706.1"/>
    <property type="molecule type" value="Genomic_DNA"/>
</dbReference>
<organism evidence="2 3">
    <name type="scientific">Streptomyces abikoensis</name>
    <dbReference type="NCBI Taxonomy" id="97398"/>
    <lineage>
        <taxon>Bacteria</taxon>
        <taxon>Bacillati</taxon>
        <taxon>Actinomycetota</taxon>
        <taxon>Actinomycetes</taxon>
        <taxon>Kitasatosporales</taxon>
        <taxon>Streptomycetaceae</taxon>
        <taxon>Streptomyces</taxon>
    </lineage>
</organism>
<evidence type="ECO:0000313" key="3">
    <source>
        <dbReference type="Proteomes" id="UP001611162"/>
    </source>
</evidence>
<reference evidence="2 3" key="1">
    <citation type="submission" date="2024-10" db="EMBL/GenBank/DDBJ databases">
        <title>The Natural Products Discovery Center: Release of the First 8490 Sequenced Strains for Exploring Actinobacteria Biosynthetic Diversity.</title>
        <authorList>
            <person name="Kalkreuter E."/>
            <person name="Kautsar S.A."/>
            <person name="Yang D."/>
            <person name="Bader C.D."/>
            <person name="Teijaro C.N."/>
            <person name="Fluegel L."/>
            <person name="Davis C.M."/>
            <person name="Simpson J.R."/>
            <person name="Lauterbach L."/>
            <person name="Steele A.D."/>
            <person name="Gui C."/>
            <person name="Meng S."/>
            <person name="Li G."/>
            <person name="Viehrig K."/>
            <person name="Ye F."/>
            <person name="Su P."/>
            <person name="Kiefer A.F."/>
            <person name="Nichols A."/>
            <person name="Cepeda A.J."/>
            <person name="Yan W."/>
            <person name="Fan B."/>
            <person name="Jiang Y."/>
            <person name="Adhikari A."/>
            <person name="Zheng C.-J."/>
            <person name="Schuster L."/>
            <person name="Cowan T.M."/>
            <person name="Smanski M.J."/>
            <person name="Chevrette M.G."/>
            <person name="De Carvalho L.P.S."/>
            <person name="Shen B."/>
        </authorList>
    </citation>
    <scope>NUCLEOTIDE SEQUENCE [LARGE SCALE GENOMIC DNA]</scope>
    <source>
        <strain evidence="2 3">NPDC020979</strain>
    </source>
</reference>
<dbReference type="Proteomes" id="UP001611162">
    <property type="component" value="Unassembled WGS sequence"/>
</dbReference>
<sequence>MVSTAGTAAHRATRGRSACGNRPGWAHSGGELRCHHCGVRRSATTYGARRAGGGTMGP</sequence>